<evidence type="ECO:0000259" key="2">
    <source>
        <dbReference type="Pfam" id="PF08239"/>
    </source>
</evidence>
<dbReference type="Pfam" id="PF08239">
    <property type="entry name" value="SH3_3"/>
    <property type="match status" value="1"/>
</dbReference>
<dbReference type="EMBL" id="VLKU01000011">
    <property type="protein sequence ID" value="TWI30982.1"/>
    <property type="molecule type" value="Genomic_DNA"/>
</dbReference>
<keyword evidence="4" id="KW-1185">Reference proteome</keyword>
<organism evidence="3 4">
    <name type="scientific">Paracoccus sulfuroxidans</name>
    <dbReference type="NCBI Taxonomy" id="384678"/>
    <lineage>
        <taxon>Bacteria</taxon>
        <taxon>Pseudomonadati</taxon>
        <taxon>Pseudomonadota</taxon>
        <taxon>Alphaproteobacteria</taxon>
        <taxon>Rhodobacterales</taxon>
        <taxon>Paracoccaceae</taxon>
        <taxon>Paracoccus</taxon>
    </lineage>
</organism>
<reference evidence="3 4" key="1">
    <citation type="journal article" date="2015" name="Stand. Genomic Sci.">
        <title>Genomic Encyclopedia of Bacterial and Archaeal Type Strains, Phase III: the genomes of soil and plant-associated and newly described type strains.</title>
        <authorList>
            <person name="Whitman W.B."/>
            <person name="Woyke T."/>
            <person name="Klenk H.P."/>
            <person name="Zhou Y."/>
            <person name="Lilburn T.G."/>
            <person name="Beck B.J."/>
            <person name="De Vos P."/>
            <person name="Vandamme P."/>
            <person name="Eisen J.A."/>
            <person name="Garrity G."/>
            <person name="Hugenholtz P."/>
            <person name="Kyrpides N.C."/>
        </authorList>
    </citation>
    <scope>NUCLEOTIDE SEQUENCE [LARGE SCALE GENOMIC DNA]</scope>
    <source>
        <strain evidence="3 4">CGMCC 1.5364</strain>
    </source>
</reference>
<gene>
    <name evidence="3" type="ORF">IQ24_03207</name>
</gene>
<protein>
    <submittedName>
        <fullName evidence="3">SH3 domain-containing protein</fullName>
    </submittedName>
</protein>
<proteinExistence type="predicted"/>
<name>A0A562NFM1_9RHOB</name>
<dbReference type="RefSeq" id="WP_145399293.1">
    <property type="nucleotide sequence ID" value="NZ_VLKU01000011.1"/>
</dbReference>
<feature type="domain" description="SH3b" evidence="2">
    <location>
        <begin position="36"/>
        <end position="90"/>
    </location>
</feature>
<evidence type="ECO:0000313" key="4">
    <source>
        <dbReference type="Proteomes" id="UP000316225"/>
    </source>
</evidence>
<keyword evidence="1" id="KW-0732">Signal</keyword>
<dbReference type="OrthoDB" id="5489750at2"/>
<sequence length="207" mass="21695">MLRPCLFALALSLLPLGASAQSLPDLYDVSGVAANDVLNVRASPDAKASVLGELPPDARGLEVLALDPSGKWAQVNMGEQAGWVSTRFIKARPTVWVHGRLPETLSCSGTEPFWSLRQKDGGLVLSQPDAGDRALTLRTTLDRGFEGDRMRALIAGDGAGRLTAVIQPAACSDGMSDRSFGLSGTLILDGSGTSSRMLTGCCSIAPR</sequence>
<feature type="signal peptide" evidence="1">
    <location>
        <begin position="1"/>
        <end position="20"/>
    </location>
</feature>
<dbReference type="InterPro" id="IPR003646">
    <property type="entry name" value="SH3-like_bac-type"/>
</dbReference>
<accession>A0A562NFM1</accession>
<evidence type="ECO:0000256" key="1">
    <source>
        <dbReference type="SAM" id="SignalP"/>
    </source>
</evidence>
<evidence type="ECO:0000313" key="3">
    <source>
        <dbReference type="EMBL" id="TWI30982.1"/>
    </source>
</evidence>
<comment type="caution">
    <text evidence="3">The sequence shown here is derived from an EMBL/GenBank/DDBJ whole genome shotgun (WGS) entry which is preliminary data.</text>
</comment>
<dbReference type="Gene3D" id="2.30.30.40">
    <property type="entry name" value="SH3 Domains"/>
    <property type="match status" value="1"/>
</dbReference>
<feature type="chain" id="PRO_5022242860" evidence="1">
    <location>
        <begin position="21"/>
        <end position="207"/>
    </location>
</feature>
<dbReference type="Proteomes" id="UP000316225">
    <property type="component" value="Unassembled WGS sequence"/>
</dbReference>
<dbReference type="AlphaFoldDB" id="A0A562NFM1"/>